<name>A0A0B5I4M0_9ACTN</name>
<evidence type="ECO:0000259" key="9">
    <source>
        <dbReference type="PROSITE" id="PS50011"/>
    </source>
</evidence>
<evidence type="ECO:0000256" key="2">
    <source>
        <dbReference type="ARBA" id="ARBA00022527"/>
    </source>
</evidence>
<dbReference type="GO" id="GO:0004674">
    <property type="term" value="F:protein serine/threonine kinase activity"/>
    <property type="evidence" value="ECO:0007669"/>
    <property type="project" value="UniProtKB-KW"/>
</dbReference>
<accession>A0A0B5I4M0</accession>
<feature type="region of interest" description="Disordered" evidence="8">
    <location>
        <begin position="1101"/>
        <end position="1122"/>
    </location>
</feature>
<feature type="binding site" evidence="7">
    <location>
        <position position="44"/>
    </location>
    <ligand>
        <name>ATP</name>
        <dbReference type="ChEBI" id="CHEBI:30616"/>
    </ligand>
</feature>
<evidence type="ECO:0000256" key="7">
    <source>
        <dbReference type="PROSITE-ProRule" id="PRU10141"/>
    </source>
</evidence>
<keyword evidence="11" id="KW-1185">Reference proteome</keyword>
<gene>
    <name evidence="10" type="ORF">SVTN_36940</name>
</gene>
<dbReference type="PROSITE" id="PS50011">
    <property type="entry name" value="PROTEIN_KINASE_DOM"/>
    <property type="match status" value="1"/>
</dbReference>
<organism evidence="10 11">
    <name type="scientific">Streptomyces vietnamensis</name>
    <dbReference type="NCBI Taxonomy" id="362257"/>
    <lineage>
        <taxon>Bacteria</taxon>
        <taxon>Bacillati</taxon>
        <taxon>Actinomycetota</taxon>
        <taxon>Actinomycetes</taxon>
        <taxon>Kitasatosporales</taxon>
        <taxon>Streptomycetaceae</taxon>
        <taxon>Streptomyces</taxon>
    </lineage>
</organism>
<dbReference type="SMART" id="SM00220">
    <property type="entry name" value="S_TKc"/>
    <property type="match status" value="1"/>
</dbReference>
<evidence type="ECO:0000313" key="10">
    <source>
        <dbReference type="EMBL" id="AJF69055.1"/>
    </source>
</evidence>
<dbReference type="CDD" id="cd14014">
    <property type="entry name" value="STKc_PknB_like"/>
    <property type="match status" value="1"/>
</dbReference>
<dbReference type="Gene3D" id="3.30.200.20">
    <property type="entry name" value="Phosphorylase Kinase, domain 1"/>
    <property type="match status" value="1"/>
</dbReference>
<dbReference type="Proteomes" id="UP000031774">
    <property type="component" value="Chromosome"/>
</dbReference>
<evidence type="ECO:0000313" key="11">
    <source>
        <dbReference type="Proteomes" id="UP000031774"/>
    </source>
</evidence>
<dbReference type="Gene3D" id="1.25.40.10">
    <property type="entry name" value="Tetratricopeptide repeat domain"/>
    <property type="match status" value="3"/>
</dbReference>
<dbReference type="GO" id="GO:0005524">
    <property type="term" value="F:ATP binding"/>
    <property type="evidence" value="ECO:0007669"/>
    <property type="project" value="UniProtKB-UniRule"/>
</dbReference>
<evidence type="ECO:0000256" key="4">
    <source>
        <dbReference type="ARBA" id="ARBA00022741"/>
    </source>
</evidence>
<keyword evidence="4 7" id="KW-0547">Nucleotide-binding</keyword>
<dbReference type="InterPro" id="IPR019734">
    <property type="entry name" value="TPR_rpt"/>
</dbReference>
<evidence type="ECO:0000256" key="5">
    <source>
        <dbReference type="ARBA" id="ARBA00022777"/>
    </source>
</evidence>
<dbReference type="InterPro" id="IPR011990">
    <property type="entry name" value="TPR-like_helical_dom_sf"/>
</dbReference>
<dbReference type="Pfam" id="PF00069">
    <property type="entry name" value="Pkinase"/>
    <property type="match status" value="1"/>
</dbReference>
<dbReference type="HOGENOM" id="CLU_280174_0_0_11"/>
<dbReference type="InterPro" id="IPR000719">
    <property type="entry name" value="Prot_kinase_dom"/>
</dbReference>
<dbReference type="PANTHER" id="PTHR43289:SF6">
    <property type="entry name" value="SERINE_THREONINE-PROTEIN KINASE NEKL-3"/>
    <property type="match status" value="1"/>
</dbReference>
<dbReference type="Gene3D" id="1.10.510.10">
    <property type="entry name" value="Transferase(Phosphotransferase) domain 1"/>
    <property type="match status" value="1"/>
</dbReference>
<dbReference type="PROSITE" id="PS00108">
    <property type="entry name" value="PROTEIN_KINASE_ST"/>
    <property type="match status" value="1"/>
</dbReference>
<dbReference type="KEGG" id="svt:SVTN_36940"/>
<dbReference type="SUPFAM" id="SSF56112">
    <property type="entry name" value="Protein kinase-like (PK-like)"/>
    <property type="match status" value="1"/>
</dbReference>
<dbReference type="RefSeq" id="WP_041132976.1">
    <property type="nucleotide sequence ID" value="NZ_CP010407.1"/>
</dbReference>
<feature type="region of interest" description="Disordered" evidence="8">
    <location>
        <begin position="191"/>
        <end position="210"/>
    </location>
</feature>
<keyword evidence="6 7" id="KW-0067">ATP-binding</keyword>
<dbReference type="InterPro" id="IPR008271">
    <property type="entry name" value="Ser/Thr_kinase_AS"/>
</dbReference>
<keyword evidence="2" id="KW-0723">Serine/threonine-protein kinase</keyword>
<evidence type="ECO:0000256" key="8">
    <source>
        <dbReference type="SAM" id="MobiDB-lite"/>
    </source>
</evidence>
<feature type="domain" description="Protein kinase" evidence="9">
    <location>
        <begin position="15"/>
        <end position="289"/>
    </location>
</feature>
<dbReference type="InterPro" id="IPR017441">
    <property type="entry name" value="Protein_kinase_ATP_BS"/>
</dbReference>
<sequence>MTDAWQPGTTVLEEFTVERILGSGGFGSVALLRTLRSGERYAAKRLHETGPLQQGLLIGEARRWMALPAHPYITECRFTRTVQDRLVVFSEYVPGGSLADRIRSGELYEGGGPEALRRALGVAAQVAYGLDAAHSAGLLHLDVKPGNILFDGEGAAKVTDFGLAVAQRSANGAGTALAFTEGENDPWPTTRAPGHTQAYASPEQAEGRPVGPAADVWSWAVTLLEMLVGERTWPSGAVAALVLESARHQRLTGRSLAIPPPLAELLARCFHEDPEARPSSLRQLAAALRDIAEDETGGPLAVETPPREPTGGSRERVHGRRSTIGFEREDPWELLRAAYAAAGIDEAEATGFRPQLTGGRRTQLLEELHVLNEAWRVLWRPTTAPSPLLRARCAASMAEVQTGLGDLSGAVERYRGCVRLLESLPTEESRGRLAPALNSLAILLRRQGAVEESLRVADRAIAMALELVDAYPGSNAVGNALLTKANALFGKDGAEELYAAAVVAMRSAGDEVGEAKALASLAGCLARNGSPERADRLWDEADRLLARHATPEHHDVQAARGAMWLQRASEAEPGSDIELTCARKAVGAYAPLVRDHGVHEYSGDLGRALFRIGRCEERRGMPQRALAAYGLASECLETAVLRDGLAEFTGHLARAYDHESRFVADLQDPERAVGIARRAVDMWRRVTDLDGLHRTGGFLAEALRKLADALQDVGRTDEAEEAVVEGIAVTEDPAFRRDGTGRLIAAALHRTRGVGHRRSGRFDEAWRECATALELLRAEKGVEATKNRILVLETMSGICTDSGRYRQALLIAQDVMAETFRQGRAGFLRDADLADAMDRLARARFHYGIADHAAVAAREALKVYDRLITEGRVDLVAAASRARVLLGQCLLADGELDSAAQELETGLRAYENISDRDLDRSMAGRRGSSPDGLLRTALIESIELWVAEVREALGVRPQTLAQELDRRWADYEAGRELFRHGAPREASLFLERSAGMLRWLAEAYPGEPVERIRAETLLLLATCATSCERAGVARHAFRRAAECLRRLTTDLGRPEYADRWFEACIARLSWLVWDGDEPEAQTVLKDLRREVGVFRPAQRETWDRRAEESMAQGRKLRERARA</sequence>
<reference evidence="10 11" key="1">
    <citation type="submission" date="2014-12" db="EMBL/GenBank/DDBJ databases">
        <title>Complete genome sequence of Streptomyces vietnamensis strain GIMV4.0001, a genetic manipulable producer of the benzoisochromanequinone antibiotic granaticin.</title>
        <authorList>
            <person name="Deng M.R."/>
            <person name="Guo J."/>
            <person name="Ma L.Y."/>
            <person name="Feng G.D."/>
            <person name="Mo C.Y."/>
            <person name="Zhu H.H."/>
        </authorList>
    </citation>
    <scope>NUCLEOTIDE SEQUENCE [LARGE SCALE GENOMIC DNA]</scope>
    <source>
        <strain evidence="11">GIMV4.0001</strain>
    </source>
</reference>
<dbReference type="EC" id="2.7.11.1" evidence="1"/>
<evidence type="ECO:0000256" key="3">
    <source>
        <dbReference type="ARBA" id="ARBA00022679"/>
    </source>
</evidence>
<evidence type="ECO:0000256" key="1">
    <source>
        <dbReference type="ARBA" id="ARBA00012513"/>
    </source>
</evidence>
<protein>
    <recommendedName>
        <fullName evidence="1">non-specific serine/threonine protein kinase</fullName>
        <ecNumber evidence="1">2.7.11.1</ecNumber>
    </recommendedName>
</protein>
<dbReference type="STRING" id="362257.SVTN_36940"/>
<feature type="region of interest" description="Disordered" evidence="8">
    <location>
        <begin position="294"/>
        <end position="320"/>
    </location>
</feature>
<dbReference type="SMART" id="SM00028">
    <property type="entry name" value="TPR"/>
    <property type="match status" value="6"/>
</dbReference>
<dbReference type="PANTHER" id="PTHR43289">
    <property type="entry name" value="MITOGEN-ACTIVATED PROTEIN KINASE KINASE KINASE 20-RELATED"/>
    <property type="match status" value="1"/>
</dbReference>
<dbReference type="AlphaFoldDB" id="A0A0B5I4M0"/>
<keyword evidence="5" id="KW-0418">Kinase</keyword>
<dbReference type="SUPFAM" id="SSF48452">
    <property type="entry name" value="TPR-like"/>
    <property type="match status" value="2"/>
</dbReference>
<proteinExistence type="predicted"/>
<dbReference type="EMBL" id="CP010407">
    <property type="protein sequence ID" value="AJF69055.1"/>
    <property type="molecule type" value="Genomic_DNA"/>
</dbReference>
<dbReference type="PROSITE" id="PS00107">
    <property type="entry name" value="PROTEIN_KINASE_ATP"/>
    <property type="match status" value="1"/>
</dbReference>
<dbReference type="InterPro" id="IPR011009">
    <property type="entry name" value="Kinase-like_dom_sf"/>
</dbReference>
<evidence type="ECO:0000256" key="6">
    <source>
        <dbReference type="ARBA" id="ARBA00022840"/>
    </source>
</evidence>
<keyword evidence="3" id="KW-0808">Transferase</keyword>